<comment type="similarity">
    <text evidence="1">Belongs to the GerABKA family.</text>
</comment>
<proteinExistence type="inferred from homology"/>
<keyword evidence="4" id="KW-1133">Transmembrane helix</keyword>
<sequence length="507" mass="57079">MKRRKQRQHMKDMEPQSTELSLSLEVNESQLRELFSDCQDIVYHTYQFSEGYKEKALVLFCETIIQNENANLLKEVMQDLVSHEVGDSQEVNMMEVKHFFTKHGVTSRAVNLVETLEDVTTNVLEGHIVLLFQNWNKAITYDAFSVEKRSVGEPQNEVSVIGPREGTIENLTKNIGLIRSRLKSDKLKFIIKQMGNNTKSKVAYAYLKGTVPEDTLNEFEERFNQIKEEEILETSYFAELLEDSTYSPFPQFRSTERPDVAVSALLSGKIIALVDGTPTILVCPGLFIEFFQSPSDYYQRTLFSSLIRVIRIIGYVISLSLPSIYIALSTFHTELIPTVLLLAILDTREGMPFPALVEALIMIFFFELLQEASLRLPRPIGSAVSIVGALVIGEASINAGIASPMMVVVVALTGIASFSIPQYDFGTSSRILRLPLMIASAVLGGFGLMIGFLLIYLHLTSLRSLGQPYFAPLAPIRSGILYEFIFRSPLPSQLKRHKQPNFNPNRK</sequence>
<dbReference type="PATRIC" id="fig|157733.3.peg.4001"/>
<dbReference type="AlphaFoldDB" id="A0A0J6D1T8"/>
<dbReference type="STRING" id="157733.AB986_08565"/>
<dbReference type="Pfam" id="PF03323">
    <property type="entry name" value="GerA"/>
    <property type="match status" value="1"/>
</dbReference>
<reference evidence="5" key="1">
    <citation type="submission" date="2015-06" db="EMBL/GenBank/DDBJ databases">
        <authorList>
            <person name="Liu B."/>
            <person name="Wang J."/>
            <person name="Zhu Y."/>
            <person name="Liu G."/>
            <person name="Chen Q."/>
            <person name="Zheng C."/>
            <person name="Che J."/>
            <person name="Ge C."/>
            <person name="Shi H."/>
            <person name="Pan Z."/>
            <person name="Liu X."/>
        </authorList>
    </citation>
    <scope>NUCLEOTIDE SEQUENCE [LARGE SCALE GENOMIC DNA]</scope>
    <source>
        <strain evidence="5">DSM 16346</strain>
    </source>
</reference>
<dbReference type="PANTHER" id="PTHR22550:SF5">
    <property type="entry name" value="LEUCINE ZIPPER PROTEIN 4"/>
    <property type="match status" value="1"/>
</dbReference>
<evidence type="ECO:0000313" key="5">
    <source>
        <dbReference type="EMBL" id="KMM39253.1"/>
    </source>
</evidence>
<gene>
    <name evidence="5" type="ORF">AB986_08565</name>
</gene>
<name>A0A0J6D1T8_9BACL</name>
<dbReference type="PIRSF" id="PIRSF005690">
    <property type="entry name" value="GerBA"/>
    <property type="match status" value="1"/>
</dbReference>
<dbReference type="OrthoDB" id="1726708at2"/>
<protein>
    <submittedName>
        <fullName evidence="5">Spore gernimation protein</fullName>
    </submittedName>
</protein>
<dbReference type="RefSeq" id="WP_048310423.1">
    <property type="nucleotide sequence ID" value="NZ_CP119526.1"/>
</dbReference>
<accession>A0A0J6D1T8</accession>
<comment type="caution">
    <text evidence="5">The sequence shown here is derived from an EMBL/GenBank/DDBJ whole genome shotgun (WGS) entry which is preliminary data.</text>
</comment>
<feature type="transmembrane region" description="Helical" evidence="4">
    <location>
        <begin position="399"/>
        <end position="420"/>
    </location>
</feature>
<feature type="region of interest" description="Disordered" evidence="3">
    <location>
        <begin position="1"/>
        <end position="21"/>
    </location>
</feature>
<evidence type="ECO:0000313" key="6">
    <source>
        <dbReference type="Proteomes" id="UP000035996"/>
    </source>
</evidence>
<dbReference type="EMBL" id="LELK01000001">
    <property type="protein sequence ID" value="KMM39253.1"/>
    <property type="molecule type" value="Genomic_DNA"/>
</dbReference>
<evidence type="ECO:0000256" key="1">
    <source>
        <dbReference type="ARBA" id="ARBA00005278"/>
    </source>
</evidence>
<feature type="transmembrane region" description="Helical" evidence="4">
    <location>
        <begin position="351"/>
        <end position="369"/>
    </location>
</feature>
<evidence type="ECO:0000256" key="2">
    <source>
        <dbReference type="ARBA" id="ARBA00023136"/>
    </source>
</evidence>
<dbReference type="InterPro" id="IPR050768">
    <property type="entry name" value="UPF0353/GerABKA_families"/>
</dbReference>
<dbReference type="GO" id="GO:0005886">
    <property type="term" value="C:plasma membrane"/>
    <property type="evidence" value="ECO:0007669"/>
    <property type="project" value="UniProtKB-SubCell"/>
</dbReference>
<dbReference type="GO" id="GO:0009847">
    <property type="term" value="P:spore germination"/>
    <property type="evidence" value="ECO:0007669"/>
    <property type="project" value="UniProtKB-UniRule"/>
</dbReference>
<dbReference type="Proteomes" id="UP000035996">
    <property type="component" value="Unassembled WGS sequence"/>
</dbReference>
<keyword evidence="4" id="KW-0812">Transmembrane</keyword>
<dbReference type="PANTHER" id="PTHR22550">
    <property type="entry name" value="SPORE GERMINATION PROTEIN"/>
    <property type="match status" value="1"/>
</dbReference>
<evidence type="ECO:0000256" key="3">
    <source>
        <dbReference type="SAM" id="MobiDB-lite"/>
    </source>
</evidence>
<keyword evidence="6" id="KW-1185">Reference proteome</keyword>
<feature type="transmembrane region" description="Helical" evidence="4">
    <location>
        <begin position="309"/>
        <end position="331"/>
    </location>
</feature>
<evidence type="ECO:0000256" key="4">
    <source>
        <dbReference type="SAM" id="Phobius"/>
    </source>
</evidence>
<keyword evidence="2 4" id="KW-0472">Membrane</keyword>
<feature type="transmembrane region" description="Helical" evidence="4">
    <location>
        <begin position="432"/>
        <end position="457"/>
    </location>
</feature>
<dbReference type="InterPro" id="IPR004995">
    <property type="entry name" value="Spore_Ger"/>
</dbReference>
<organism evidence="5 6">
    <name type="scientific">Guptibacillus hwajinpoensis</name>
    <dbReference type="NCBI Taxonomy" id="208199"/>
    <lineage>
        <taxon>Bacteria</taxon>
        <taxon>Bacillati</taxon>
        <taxon>Bacillota</taxon>
        <taxon>Bacilli</taxon>
        <taxon>Bacillales</taxon>
        <taxon>Guptibacillaceae</taxon>
        <taxon>Guptibacillus</taxon>
    </lineage>
</organism>